<comment type="caution">
    <text evidence="1">The sequence shown here is derived from an EMBL/GenBank/DDBJ whole genome shotgun (WGS) entry which is preliminary data.</text>
</comment>
<dbReference type="EMBL" id="JALNTZ010000001">
    <property type="protein sequence ID" value="KAJ3667097.1"/>
    <property type="molecule type" value="Genomic_DNA"/>
</dbReference>
<gene>
    <name evidence="1" type="ORF">Zmor_002504</name>
</gene>
<evidence type="ECO:0000313" key="1">
    <source>
        <dbReference type="EMBL" id="KAJ3667097.1"/>
    </source>
</evidence>
<reference evidence="1" key="1">
    <citation type="journal article" date="2023" name="G3 (Bethesda)">
        <title>Whole genome assemblies of Zophobas morio and Tenebrio molitor.</title>
        <authorList>
            <person name="Kaur S."/>
            <person name="Stinson S.A."/>
            <person name="diCenzo G.C."/>
        </authorList>
    </citation>
    <scope>NUCLEOTIDE SEQUENCE</scope>
    <source>
        <strain evidence="1">QUZm001</strain>
    </source>
</reference>
<dbReference type="Proteomes" id="UP001168821">
    <property type="component" value="Unassembled WGS sequence"/>
</dbReference>
<evidence type="ECO:0000313" key="2">
    <source>
        <dbReference type="Proteomes" id="UP001168821"/>
    </source>
</evidence>
<organism evidence="1 2">
    <name type="scientific">Zophobas morio</name>
    <dbReference type="NCBI Taxonomy" id="2755281"/>
    <lineage>
        <taxon>Eukaryota</taxon>
        <taxon>Metazoa</taxon>
        <taxon>Ecdysozoa</taxon>
        <taxon>Arthropoda</taxon>
        <taxon>Hexapoda</taxon>
        <taxon>Insecta</taxon>
        <taxon>Pterygota</taxon>
        <taxon>Neoptera</taxon>
        <taxon>Endopterygota</taxon>
        <taxon>Coleoptera</taxon>
        <taxon>Polyphaga</taxon>
        <taxon>Cucujiformia</taxon>
        <taxon>Tenebrionidae</taxon>
        <taxon>Zophobas</taxon>
    </lineage>
</organism>
<proteinExistence type="predicted"/>
<dbReference type="AlphaFoldDB" id="A0AA38J0V4"/>
<sequence>MIISENDRSTWRQTCEFLLFLHFQSNHSTFTQQPFPRVPELREIDSSFHNNPTFGSFIEARARTKCKVQSCTDSAIYFYSDRYNAAVISQKLKCLSYRLQRHRPDLFLARN</sequence>
<keyword evidence="2" id="KW-1185">Reference proteome</keyword>
<name>A0AA38J0V4_9CUCU</name>
<accession>A0AA38J0V4</accession>
<protein>
    <submittedName>
        <fullName evidence="1">Uncharacterized protein</fullName>
    </submittedName>
</protein>